<accession>A0A2I2L664</accession>
<dbReference type="GeneID" id="35381703"/>
<proteinExistence type="predicted"/>
<dbReference type="KEGG" id="vg:35381703"/>
<name>A0A2I2L664_9VIRU</name>
<organism evidence="1">
    <name type="scientific">Orpheovirus IHUMI-LCC2</name>
    <dbReference type="NCBI Taxonomy" id="2023057"/>
    <lineage>
        <taxon>Viruses</taxon>
        <taxon>Varidnaviria</taxon>
        <taxon>Bamfordvirae</taxon>
        <taxon>Nucleocytoviricota</taxon>
        <taxon>Megaviricetes</taxon>
        <taxon>Pimascovirales</taxon>
        <taxon>Ocovirineae</taxon>
        <taxon>Orpheoviridae</taxon>
        <taxon>Alphaorpheovirus</taxon>
        <taxon>Alphaorpheovirus massiliense</taxon>
    </lineage>
</organism>
<dbReference type="EMBL" id="LT906555">
    <property type="protein sequence ID" value="SNW62949.1"/>
    <property type="molecule type" value="Genomic_DNA"/>
</dbReference>
<reference evidence="1" key="1">
    <citation type="submission" date="2017-08" db="EMBL/GenBank/DDBJ databases">
        <authorList>
            <consortium name="Urmite Genomes"/>
        </authorList>
    </citation>
    <scope>NUCLEOTIDE SEQUENCE [LARGE SCALE GENOMIC DNA]</scope>
    <source>
        <strain evidence="1">IHUMI-LCC2</strain>
    </source>
</reference>
<gene>
    <name evidence="1" type="ORF">ORPV_1045</name>
</gene>
<protein>
    <submittedName>
        <fullName evidence="1">Uncharacterized protein</fullName>
    </submittedName>
</protein>
<evidence type="ECO:0000313" key="1">
    <source>
        <dbReference type="EMBL" id="SNW62949.1"/>
    </source>
</evidence>
<sequence length="90" mass="10895">MKANKRKMEKGTKSYDIIKKYLETIQEGTRIKYTLRNNEIWNYNDNEYNWEVLEEIQMMARGNIDPNIFVTLRFNEAEKELTVDMIKVNK</sequence>
<dbReference type="Proteomes" id="UP000236316">
    <property type="component" value="Segment"/>
</dbReference>
<keyword evidence="2" id="KW-1185">Reference proteome</keyword>
<dbReference type="RefSeq" id="YP_009449251.1">
    <property type="nucleotide sequence ID" value="NC_036594.1"/>
</dbReference>
<evidence type="ECO:0000313" key="2">
    <source>
        <dbReference type="Proteomes" id="UP000236316"/>
    </source>
</evidence>